<accession>A0AAV4STQ2</accession>
<evidence type="ECO:0000256" key="2">
    <source>
        <dbReference type="SAM" id="Phobius"/>
    </source>
</evidence>
<dbReference type="EMBL" id="BPLR01009966">
    <property type="protein sequence ID" value="GIY35822.1"/>
    <property type="molecule type" value="Genomic_DNA"/>
</dbReference>
<keyword evidence="2" id="KW-0472">Membrane</keyword>
<reference evidence="3 4" key="1">
    <citation type="submission" date="2021-06" db="EMBL/GenBank/DDBJ databases">
        <title>Caerostris extrusa draft genome.</title>
        <authorList>
            <person name="Kono N."/>
            <person name="Arakawa K."/>
        </authorList>
    </citation>
    <scope>NUCLEOTIDE SEQUENCE [LARGE SCALE GENOMIC DNA]</scope>
</reference>
<name>A0AAV4STQ2_CAEEX</name>
<comment type="caution">
    <text evidence="3">The sequence shown here is derived from an EMBL/GenBank/DDBJ whole genome shotgun (WGS) entry which is preliminary data.</text>
</comment>
<evidence type="ECO:0000313" key="3">
    <source>
        <dbReference type="EMBL" id="GIY35822.1"/>
    </source>
</evidence>
<keyword evidence="2" id="KW-1133">Transmembrane helix</keyword>
<dbReference type="AlphaFoldDB" id="A0AAV4STQ2"/>
<proteinExistence type="predicted"/>
<gene>
    <name evidence="3" type="primary">AVEN_307_1</name>
    <name evidence="3" type="ORF">CEXT_564601</name>
</gene>
<keyword evidence="4" id="KW-1185">Reference proteome</keyword>
<feature type="compositionally biased region" description="Basic and acidic residues" evidence="1">
    <location>
        <begin position="36"/>
        <end position="47"/>
    </location>
</feature>
<organism evidence="3 4">
    <name type="scientific">Caerostris extrusa</name>
    <name type="common">Bark spider</name>
    <name type="synonym">Caerostris bankana</name>
    <dbReference type="NCBI Taxonomy" id="172846"/>
    <lineage>
        <taxon>Eukaryota</taxon>
        <taxon>Metazoa</taxon>
        <taxon>Ecdysozoa</taxon>
        <taxon>Arthropoda</taxon>
        <taxon>Chelicerata</taxon>
        <taxon>Arachnida</taxon>
        <taxon>Araneae</taxon>
        <taxon>Araneomorphae</taxon>
        <taxon>Entelegynae</taxon>
        <taxon>Araneoidea</taxon>
        <taxon>Araneidae</taxon>
        <taxon>Caerostris</taxon>
    </lineage>
</organism>
<evidence type="ECO:0000313" key="4">
    <source>
        <dbReference type="Proteomes" id="UP001054945"/>
    </source>
</evidence>
<protein>
    <submittedName>
        <fullName evidence="3">Uncharacterized protein</fullName>
    </submittedName>
</protein>
<keyword evidence="2" id="KW-0812">Transmembrane</keyword>
<feature type="region of interest" description="Disordered" evidence="1">
    <location>
        <begin position="32"/>
        <end position="62"/>
    </location>
</feature>
<dbReference type="Proteomes" id="UP001054945">
    <property type="component" value="Unassembled WGS sequence"/>
</dbReference>
<evidence type="ECO:0000256" key="1">
    <source>
        <dbReference type="SAM" id="MobiDB-lite"/>
    </source>
</evidence>
<feature type="transmembrane region" description="Helical" evidence="2">
    <location>
        <begin position="6"/>
        <end position="22"/>
    </location>
</feature>
<sequence length="93" mass="10600">MLLSGVFFFWPTINIALFVMVFRRYREILNSPTAESRSDPAPLRDDSVPPPPPYTPGTYVPRQMSHDIDQAPITGWSRQPLLNFDRGEALLNP</sequence>